<proteinExistence type="predicted"/>
<reference evidence="1 2" key="1">
    <citation type="journal article" date="2024" name="G3 (Bethesda)">
        <title>Genome assembly of Hibiscus sabdariffa L. provides insights into metabolisms of medicinal natural products.</title>
        <authorList>
            <person name="Kim T."/>
        </authorList>
    </citation>
    <scope>NUCLEOTIDE SEQUENCE [LARGE SCALE GENOMIC DNA]</scope>
    <source>
        <strain evidence="1">TK-2024</strain>
        <tissue evidence="1">Old leaves</tissue>
    </source>
</reference>
<keyword evidence="2" id="KW-1185">Reference proteome</keyword>
<accession>A0ABR2S791</accession>
<sequence>MAAKSSGAGERGKPAATLTDEEVIILEEDMIVEKHGAIPSIQFSDRVHDQVDRNMRHKTVITGHDIEHAMHVSRNSRGSRFAALEVHDDVVLPVSKDEVVQDATRTVEAIWIRNLGPLVEYVSSPNIADLGSPKVAEMVTADGVWRWEVFSHVLPPHVLLHIVVISSPLPSFLSASIAWNCEASDSFSIRYAYKLCSGEISGDEDPVWKSVHHFTGSFRR</sequence>
<comment type="caution">
    <text evidence="1">The sequence shown here is derived from an EMBL/GenBank/DDBJ whole genome shotgun (WGS) entry which is preliminary data.</text>
</comment>
<evidence type="ECO:0000313" key="2">
    <source>
        <dbReference type="Proteomes" id="UP001396334"/>
    </source>
</evidence>
<protein>
    <submittedName>
        <fullName evidence="1">Uncharacterized protein</fullName>
    </submittedName>
</protein>
<name>A0ABR2S791_9ROSI</name>
<organism evidence="1 2">
    <name type="scientific">Hibiscus sabdariffa</name>
    <name type="common">roselle</name>
    <dbReference type="NCBI Taxonomy" id="183260"/>
    <lineage>
        <taxon>Eukaryota</taxon>
        <taxon>Viridiplantae</taxon>
        <taxon>Streptophyta</taxon>
        <taxon>Embryophyta</taxon>
        <taxon>Tracheophyta</taxon>
        <taxon>Spermatophyta</taxon>
        <taxon>Magnoliopsida</taxon>
        <taxon>eudicotyledons</taxon>
        <taxon>Gunneridae</taxon>
        <taxon>Pentapetalae</taxon>
        <taxon>rosids</taxon>
        <taxon>malvids</taxon>
        <taxon>Malvales</taxon>
        <taxon>Malvaceae</taxon>
        <taxon>Malvoideae</taxon>
        <taxon>Hibiscus</taxon>
    </lineage>
</organism>
<dbReference type="EMBL" id="JBBPBN010000016">
    <property type="protein sequence ID" value="KAK9020797.1"/>
    <property type="molecule type" value="Genomic_DNA"/>
</dbReference>
<dbReference type="Proteomes" id="UP001396334">
    <property type="component" value="Unassembled WGS sequence"/>
</dbReference>
<evidence type="ECO:0000313" key="1">
    <source>
        <dbReference type="EMBL" id="KAK9020797.1"/>
    </source>
</evidence>
<gene>
    <name evidence="1" type="ORF">V6N11_010811</name>
</gene>